<feature type="domain" description="Pre-SET" evidence="10">
    <location>
        <begin position="471"/>
        <end position="570"/>
    </location>
</feature>
<dbReference type="Pfam" id="PF05033">
    <property type="entry name" value="Pre-SET"/>
    <property type="match status" value="1"/>
</dbReference>
<evidence type="ECO:0000256" key="7">
    <source>
        <dbReference type="ARBA" id="ARBA00023242"/>
    </source>
</evidence>
<dbReference type="FunFam" id="2.170.270.10:FF:000046">
    <property type="entry name" value="SET-domain containing protein lysine methyltransferase family protein"/>
    <property type="match status" value="1"/>
</dbReference>
<dbReference type="InterPro" id="IPR018848">
    <property type="entry name" value="WIYLD_domain"/>
</dbReference>
<dbReference type="PANTHER" id="PTHR46450:SF24">
    <property type="entry name" value="HISTONE-LYSINE N-METHYLTRANSFERASE SUVR4"/>
    <property type="match status" value="1"/>
</dbReference>
<dbReference type="GO" id="GO:0005634">
    <property type="term" value="C:nucleus"/>
    <property type="evidence" value="ECO:0007669"/>
    <property type="project" value="UniProtKB-SubCell"/>
</dbReference>
<evidence type="ECO:0000256" key="6">
    <source>
        <dbReference type="ARBA" id="ARBA00022833"/>
    </source>
</evidence>
<dbReference type="Gene3D" id="1.10.8.850">
    <property type="entry name" value="Histone-lysine N methyltransferase , C-terminal domain-like"/>
    <property type="match status" value="1"/>
</dbReference>
<dbReference type="InterPro" id="IPR046341">
    <property type="entry name" value="SET_dom_sf"/>
</dbReference>
<dbReference type="GO" id="GO:0008270">
    <property type="term" value="F:zinc ion binding"/>
    <property type="evidence" value="ECO:0007669"/>
    <property type="project" value="InterPro"/>
</dbReference>
<reference evidence="11 12" key="1">
    <citation type="submission" date="2023-10" db="EMBL/GenBank/DDBJ databases">
        <title>Chromosome-scale genome assembly provides insights into flower coloration mechanisms of Canna indica.</title>
        <authorList>
            <person name="Li C."/>
        </authorList>
    </citation>
    <scope>NUCLEOTIDE SEQUENCE [LARGE SCALE GENOMIC DNA]</scope>
    <source>
        <tissue evidence="11">Flower</tissue>
    </source>
</reference>
<protein>
    <submittedName>
        <fullName evidence="11">Inactive histone-lysine N-methyltransferase SUVR2 isoform X2</fullName>
    </submittedName>
</protein>
<evidence type="ECO:0000313" key="11">
    <source>
        <dbReference type="EMBL" id="WOK95382.1"/>
    </source>
</evidence>
<dbReference type="EMBL" id="CP136890">
    <property type="protein sequence ID" value="WOK95382.1"/>
    <property type="molecule type" value="Genomic_DNA"/>
</dbReference>
<evidence type="ECO:0000256" key="3">
    <source>
        <dbReference type="ARBA" id="ARBA00022454"/>
    </source>
</evidence>
<dbReference type="Proteomes" id="UP001327560">
    <property type="component" value="Chromosome 1"/>
</dbReference>
<evidence type="ECO:0000259" key="10">
    <source>
        <dbReference type="PROSITE" id="PS50867"/>
    </source>
</evidence>
<evidence type="ECO:0000259" key="9">
    <source>
        <dbReference type="PROSITE" id="PS50280"/>
    </source>
</evidence>
<feature type="domain" description="SET" evidence="9">
    <location>
        <begin position="573"/>
        <end position="707"/>
    </location>
</feature>
<keyword evidence="5" id="KW-0479">Metal-binding</keyword>
<evidence type="ECO:0000313" key="12">
    <source>
        <dbReference type="Proteomes" id="UP001327560"/>
    </source>
</evidence>
<keyword evidence="6" id="KW-0862">Zinc</keyword>
<gene>
    <name evidence="11" type="ORF">Cni_G04089</name>
</gene>
<dbReference type="GO" id="GO:0005694">
    <property type="term" value="C:chromosome"/>
    <property type="evidence" value="ECO:0007669"/>
    <property type="project" value="UniProtKB-SubCell"/>
</dbReference>
<dbReference type="Pfam" id="PF10440">
    <property type="entry name" value="WIYLD"/>
    <property type="match status" value="1"/>
</dbReference>
<keyword evidence="7" id="KW-0539">Nucleus</keyword>
<dbReference type="SUPFAM" id="SSF82199">
    <property type="entry name" value="SET domain"/>
    <property type="match status" value="1"/>
</dbReference>
<dbReference type="AlphaFoldDB" id="A0AAQ3JSU6"/>
<dbReference type="GO" id="GO:0042054">
    <property type="term" value="F:histone methyltransferase activity"/>
    <property type="evidence" value="ECO:0007669"/>
    <property type="project" value="InterPro"/>
</dbReference>
<dbReference type="SMART" id="SM00468">
    <property type="entry name" value="PreSET"/>
    <property type="match status" value="1"/>
</dbReference>
<comment type="subcellular location">
    <subcellularLocation>
        <location evidence="2">Chromosome</location>
    </subcellularLocation>
    <subcellularLocation>
        <location evidence="1">Nucleus</location>
    </subcellularLocation>
</comment>
<name>A0AAQ3JSU6_9LILI</name>
<evidence type="ECO:0000256" key="4">
    <source>
        <dbReference type="ARBA" id="ARBA00022679"/>
    </source>
</evidence>
<dbReference type="PROSITE" id="PS50867">
    <property type="entry name" value="PRE_SET"/>
    <property type="match status" value="1"/>
</dbReference>
<evidence type="ECO:0000256" key="2">
    <source>
        <dbReference type="ARBA" id="ARBA00004286"/>
    </source>
</evidence>
<dbReference type="PROSITE" id="PS50280">
    <property type="entry name" value="SET"/>
    <property type="match status" value="1"/>
</dbReference>
<keyword evidence="3" id="KW-0158">Chromosome</keyword>
<keyword evidence="4" id="KW-0808">Transferase</keyword>
<evidence type="ECO:0000256" key="5">
    <source>
        <dbReference type="ARBA" id="ARBA00022723"/>
    </source>
</evidence>
<keyword evidence="12" id="KW-1185">Reference proteome</keyword>
<dbReference type="InterPro" id="IPR043017">
    <property type="entry name" value="WIYLD_dom_sf"/>
</dbReference>
<dbReference type="CDD" id="cd10538">
    <property type="entry name" value="SET_SETDB-like"/>
    <property type="match status" value="1"/>
</dbReference>
<dbReference type="InterPro" id="IPR001214">
    <property type="entry name" value="SET_dom"/>
</dbReference>
<dbReference type="InterPro" id="IPR007728">
    <property type="entry name" value="Pre-SET_dom"/>
</dbReference>
<evidence type="ECO:0000256" key="8">
    <source>
        <dbReference type="SAM" id="MobiDB-lite"/>
    </source>
</evidence>
<sequence length="742" mass="83961">MTKARAIAAVNAMKAMGIPVEKVKTVLRNLLQVYENNWEYIEAENYRVLADAIFEWEESQDNVYAGKAVESDELQYRRPRARYRQDDHPLSPLKATSHLAGETSLKRPRLEADVSFKGVSERDTGISSERAGRTSPHIYLKEKKPLNQTGEACQALVPYRKDKQPTLEKMEKKHNRDTGFFNLVRPKDEPCDYISPVFETPIAMIPPSQPFPSGKIGHASNHGSLKSYSNLQNINMGTTRDVERKNDESCFVDACNKVTAPVADSARNKAATSEILSVQESSSRSTVDIASSDLGEVKLTFSCSSDRPNFHIPNLESVFKQVEDKCLKSYKILEPSFSLANLMKEMCQCYRDLSYVTTGDKQENSLQIIPTVDSVEQHTVEQDNQNEKNKKMKKAKYLVQSQHTLAELGPPHDINDISKGEENVRISVLNELTKEKYPPTFHYIPRNIVHQNAYVNFSLARIGDENCCADCFSNCLAAPVPCACARETGGVFAYTSGGLITKEFLDEYISMTCEPKQHNFFYCKDCPLERSKNEISTEACKGHLVRKFIKECWSKCGCSMHCGNRVVQRGIMHQLQVFFTSKTKGWGLRTLENLPRGAFVCEYVGEVLTNTELYDRTMQTTRKARHTYPVLLDADWGSEGTLKDEEALCLDATFYGNVARFINHRCFDANLIGIPVEVELPDHHYYHLSFFTTRKVDAFEELTWDYGIDFADIDHPVKAFRCACGSKFCRDNHHSTGPSEAV</sequence>
<dbReference type="SMART" id="SM00317">
    <property type="entry name" value="SET"/>
    <property type="match status" value="1"/>
</dbReference>
<dbReference type="Gene3D" id="2.170.270.10">
    <property type="entry name" value="SET domain"/>
    <property type="match status" value="1"/>
</dbReference>
<evidence type="ECO:0000256" key="1">
    <source>
        <dbReference type="ARBA" id="ARBA00004123"/>
    </source>
</evidence>
<organism evidence="11 12">
    <name type="scientific">Canna indica</name>
    <name type="common">Indian-shot</name>
    <dbReference type="NCBI Taxonomy" id="4628"/>
    <lineage>
        <taxon>Eukaryota</taxon>
        <taxon>Viridiplantae</taxon>
        <taxon>Streptophyta</taxon>
        <taxon>Embryophyta</taxon>
        <taxon>Tracheophyta</taxon>
        <taxon>Spermatophyta</taxon>
        <taxon>Magnoliopsida</taxon>
        <taxon>Liliopsida</taxon>
        <taxon>Zingiberales</taxon>
        <taxon>Cannaceae</taxon>
        <taxon>Canna</taxon>
    </lineage>
</organism>
<feature type="region of interest" description="Disordered" evidence="8">
    <location>
        <begin position="82"/>
        <end position="104"/>
    </location>
</feature>
<dbReference type="InterPro" id="IPR025776">
    <property type="entry name" value="SUVR4/1/2"/>
</dbReference>
<dbReference type="PROSITE" id="PS51580">
    <property type="entry name" value="SAM_MT43_3"/>
    <property type="match status" value="1"/>
</dbReference>
<proteinExistence type="predicted"/>
<accession>A0AAQ3JSU6</accession>
<dbReference type="Pfam" id="PF00856">
    <property type="entry name" value="SET"/>
    <property type="match status" value="1"/>
</dbReference>
<dbReference type="PANTHER" id="PTHR46450">
    <property type="entry name" value="INACTIVE HISTONE-LYSINE N-METHYLTRANSFERASE SUVR1-RELATED"/>
    <property type="match status" value="1"/>
</dbReference>